<sequence>MTAVPIPSSRPSAEQLATLREAVARVAAARGPVLPFGVGPLDHLLAGGGLDGAGLHEIAAASASWSDDAAATLFAAGIAARFAAAPGVSALWALTRFDLYAPGLEQAGLSPEHILYAQGRSDRDLLAMCEDALRDGSLACVIAEVKAADQTATRRLQLAASEGNTPMLLYRRYRRYGQCPLADPSLAMTRWRIGTLSSGRLTAPGVGRGRWNVELVRQRGGPPFSLELEACDDQGRLALPAAAADRAVAAGGAAKFAA</sequence>
<dbReference type="Gene3D" id="3.40.50.300">
    <property type="entry name" value="P-loop containing nucleotide triphosphate hydrolases"/>
    <property type="match status" value="1"/>
</dbReference>
<accession>A0AA86GP01</accession>
<dbReference type="EMBL" id="CP012199">
    <property type="protein sequence ID" value="AMG75544.1"/>
    <property type="molecule type" value="Genomic_DNA"/>
</dbReference>
<keyword evidence="2" id="KW-1185">Reference proteome</keyword>
<dbReference type="KEGG" id="sgi:SGRAN_3201"/>
<dbReference type="InterPro" id="IPR017026">
    <property type="entry name" value="ImuA"/>
</dbReference>
<dbReference type="Proteomes" id="UP000058599">
    <property type="component" value="Chromosome"/>
</dbReference>
<evidence type="ECO:0000313" key="1">
    <source>
        <dbReference type="EMBL" id="AMG75544.1"/>
    </source>
</evidence>
<dbReference type="PIRSF" id="PIRSF034285">
    <property type="entry name" value="UCP034285"/>
    <property type="match status" value="1"/>
</dbReference>
<name>A0AA86GP01_9SPHN</name>
<dbReference type="RefSeq" id="WP_210434160.1">
    <property type="nucleotide sequence ID" value="NZ_CP012199.1"/>
</dbReference>
<dbReference type="SUPFAM" id="SSF52540">
    <property type="entry name" value="P-loop containing nucleoside triphosphate hydrolases"/>
    <property type="match status" value="1"/>
</dbReference>
<gene>
    <name evidence="1" type="primary">imuA</name>
    <name evidence="1" type="ORF">SGRAN_3201</name>
</gene>
<proteinExistence type="predicted"/>
<organism evidence="1 2">
    <name type="scientific">Sphingopyxis granuli</name>
    <dbReference type="NCBI Taxonomy" id="267128"/>
    <lineage>
        <taxon>Bacteria</taxon>
        <taxon>Pseudomonadati</taxon>
        <taxon>Pseudomonadota</taxon>
        <taxon>Alphaproteobacteria</taxon>
        <taxon>Sphingomonadales</taxon>
        <taxon>Sphingomonadaceae</taxon>
        <taxon>Sphingopyxis</taxon>
    </lineage>
</organism>
<evidence type="ECO:0000313" key="2">
    <source>
        <dbReference type="Proteomes" id="UP000058599"/>
    </source>
</evidence>
<dbReference type="InterPro" id="IPR027417">
    <property type="entry name" value="P-loop_NTPase"/>
</dbReference>
<protein>
    <submittedName>
        <fullName evidence="1">Damage-induced mutaganesis protein ImuA</fullName>
    </submittedName>
</protein>
<dbReference type="AlphaFoldDB" id="A0AA86GP01"/>
<reference evidence="1 2" key="1">
    <citation type="journal article" date="2016" name="BMC Genomics">
        <title>Genomic analysis of the nitrate-respiring Sphingopyxis granuli (formerly Sphingomonas macrogoltabida) strain TFA.</title>
        <authorList>
            <person name="Garcia-Romero I."/>
            <person name="Perez-Pulido A.J."/>
            <person name="Gonzalez-Flores Y.E."/>
            <person name="Reyes-Ramirez F."/>
            <person name="Santero E."/>
            <person name="Floriano B."/>
        </authorList>
    </citation>
    <scope>NUCLEOTIDE SEQUENCE [LARGE SCALE GENOMIC DNA]</scope>
    <source>
        <strain evidence="1 2">TFA</strain>
    </source>
</reference>